<evidence type="ECO:0000259" key="1">
    <source>
        <dbReference type="Pfam" id="PF02171"/>
    </source>
</evidence>
<dbReference type="GO" id="GO:0003676">
    <property type="term" value="F:nucleic acid binding"/>
    <property type="evidence" value="ECO:0007669"/>
    <property type="project" value="InterPro"/>
</dbReference>
<feature type="domain" description="Piwi" evidence="1">
    <location>
        <begin position="11"/>
        <end position="170"/>
    </location>
</feature>
<dbReference type="Proteomes" id="UP000008068">
    <property type="component" value="Unassembled WGS sequence"/>
</dbReference>
<dbReference type="InterPro" id="IPR036397">
    <property type="entry name" value="RNaseH_sf"/>
</dbReference>
<dbReference type="InParanoid" id="G0NI22"/>
<organism evidence="3">
    <name type="scientific">Caenorhabditis brenneri</name>
    <name type="common">Nematode worm</name>
    <dbReference type="NCBI Taxonomy" id="135651"/>
    <lineage>
        <taxon>Eukaryota</taxon>
        <taxon>Metazoa</taxon>
        <taxon>Ecdysozoa</taxon>
        <taxon>Nematoda</taxon>
        <taxon>Chromadorea</taxon>
        <taxon>Rhabditida</taxon>
        <taxon>Rhabditina</taxon>
        <taxon>Rhabditomorpha</taxon>
        <taxon>Rhabditoidea</taxon>
        <taxon>Rhabditidae</taxon>
        <taxon>Peloderinae</taxon>
        <taxon>Caenorhabditis</taxon>
    </lineage>
</organism>
<proteinExistence type="predicted"/>
<dbReference type="InterPro" id="IPR012337">
    <property type="entry name" value="RNaseH-like_sf"/>
</dbReference>
<reference evidence="3" key="1">
    <citation type="submission" date="2011-07" db="EMBL/GenBank/DDBJ databases">
        <authorList>
            <consortium name="Caenorhabditis brenneri Sequencing and Analysis Consortium"/>
            <person name="Wilson R.K."/>
        </authorList>
    </citation>
    <scope>NUCLEOTIDE SEQUENCE [LARGE SCALE GENOMIC DNA]</scope>
    <source>
        <strain evidence="3">PB2801</strain>
    </source>
</reference>
<dbReference type="HOGENOM" id="CLU_1289963_0_0_1"/>
<gene>
    <name evidence="2" type="ORF">CAEBREN_07962</name>
</gene>
<dbReference type="STRING" id="135651.G0NI22"/>
<dbReference type="OrthoDB" id="9981668at2759"/>
<dbReference type="EMBL" id="GL379887">
    <property type="protein sequence ID" value="EGT31595.1"/>
    <property type="molecule type" value="Genomic_DNA"/>
</dbReference>
<dbReference type="eggNOG" id="KOG1041">
    <property type="taxonomic scope" value="Eukaryota"/>
</dbReference>
<evidence type="ECO:0000313" key="2">
    <source>
        <dbReference type="EMBL" id="EGT31595.1"/>
    </source>
</evidence>
<evidence type="ECO:0000313" key="3">
    <source>
        <dbReference type="Proteomes" id="UP000008068"/>
    </source>
</evidence>
<protein>
    <recommendedName>
        <fullName evidence="1">Piwi domain-containing protein</fullName>
    </recommendedName>
</protein>
<dbReference type="SUPFAM" id="SSF53098">
    <property type="entry name" value="Ribonuclease H-like"/>
    <property type="match status" value="1"/>
</dbReference>
<dbReference type="InterPro" id="IPR003165">
    <property type="entry name" value="Piwi"/>
</dbReference>
<sequence>MTHCHWTHSSFKVCSKHLAGILETALRAKRKRDNLTKVIIYFHGINDALFPIVRNSYVEICEKVFTKRGRTYKPELTIIASTKLHNERLYLDERVKRVIVSPVYNEFCHTWNREFRGTTKLTKCTIIYDPEQMSIEKIRTFTNYLCYDSQLMRNPINVPAPIHINRDSAERESAIIFVNNGLYLTKKMRKVVYKRTNEEYTYLNKNLGNTRFNS</sequence>
<dbReference type="Pfam" id="PF02171">
    <property type="entry name" value="Piwi"/>
    <property type="match status" value="1"/>
</dbReference>
<name>G0NI22_CAEBE</name>
<accession>G0NI22</accession>
<dbReference type="PANTHER" id="PTHR22891">
    <property type="entry name" value="EUKARYOTIC TRANSLATION INITIATION FACTOR 2C"/>
    <property type="match status" value="1"/>
</dbReference>
<dbReference type="AlphaFoldDB" id="G0NI22"/>
<keyword evidence="3" id="KW-1185">Reference proteome</keyword>
<dbReference type="Gene3D" id="3.30.420.10">
    <property type="entry name" value="Ribonuclease H-like superfamily/Ribonuclease H"/>
    <property type="match status" value="1"/>
</dbReference>